<organism evidence="6 7">
    <name type="scientific">Sinocyclocheilus rhinocerous</name>
    <dbReference type="NCBI Taxonomy" id="307959"/>
    <lineage>
        <taxon>Eukaryota</taxon>
        <taxon>Metazoa</taxon>
        <taxon>Chordata</taxon>
        <taxon>Craniata</taxon>
        <taxon>Vertebrata</taxon>
        <taxon>Euteleostomi</taxon>
        <taxon>Actinopterygii</taxon>
        <taxon>Neopterygii</taxon>
        <taxon>Teleostei</taxon>
        <taxon>Ostariophysi</taxon>
        <taxon>Cypriniformes</taxon>
        <taxon>Cyprinidae</taxon>
        <taxon>Cyprininae</taxon>
        <taxon>Sinocyclocheilus</taxon>
    </lineage>
</organism>
<evidence type="ECO:0000256" key="2">
    <source>
        <dbReference type="PROSITE-ProRule" id="PRU00176"/>
    </source>
</evidence>
<feature type="region of interest" description="Disordered" evidence="3">
    <location>
        <begin position="669"/>
        <end position="730"/>
    </location>
</feature>
<evidence type="ECO:0000259" key="4">
    <source>
        <dbReference type="PROSITE" id="PS50102"/>
    </source>
</evidence>
<dbReference type="InterPro" id="IPR006569">
    <property type="entry name" value="CID_dom"/>
</dbReference>
<dbReference type="InterPro" id="IPR000504">
    <property type="entry name" value="RRM_dom"/>
</dbReference>
<evidence type="ECO:0000313" key="7">
    <source>
        <dbReference type="Proteomes" id="UP000472270"/>
    </source>
</evidence>
<feature type="compositionally biased region" description="Low complexity" evidence="3">
    <location>
        <begin position="697"/>
        <end position="706"/>
    </location>
</feature>
<keyword evidence="7" id="KW-1185">Reference proteome</keyword>
<feature type="compositionally biased region" description="Basic and acidic residues" evidence="3">
    <location>
        <begin position="840"/>
        <end position="866"/>
    </location>
</feature>
<dbReference type="InterPro" id="IPR035009">
    <property type="entry name" value="SR140_RRM"/>
</dbReference>
<dbReference type="InterPro" id="IPR035967">
    <property type="entry name" value="SWAP/Surp_sf"/>
</dbReference>
<dbReference type="SUPFAM" id="SSF109905">
    <property type="entry name" value="Surp module (SWAP domain)"/>
    <property type="match status" value="1"/>
</dbReference>
<feature type="domain" description="RRM" evidence="4">
    <location>
        <begin position="208"/>
        <end position="289"/>
    </location>
</feature>
<dbReference type="InterPro" id="IPR012677">
    <property type="entry name" value="Nucleotide-bd_a/b_plait_sf"/>
</dbReference>
<dbReference type="SMART" id="SM00582">
    <property type="entry name" value="RPR"/>
    <property type="match status" value="1"/>
</dbReference>
<dbReference type="SMART" id="SM01115">
    <property type="entry name" value="cwf21"/>
    <property type="match status" value="1"/>
</dbReference>
<feature type="compositionally biased region" description="Basic and acidic residues" evidence="3">
    <location>
        <begin position="711"/>
        <end position="730"/>
    </location>
</feature>
<dbReference type="Ensembl" id="ENSSRHT00000002065.1">
    <property type="protein sequence ID" value="ENSSRHP00000001988.1"/>
    <property type="gene ID" value="ENSSRHG00000001343.1"/>
</dbReference>
<dbReference type="InterPro" id="IPR035979">
    <property type="entry name" value="RBD_domain_sf"/>
</dbReference>
<dbReference type="PANTHER" id="PTHR23140">
    <property type="entry name" value="RNA PROCESSING PROTEIN LD23810P"/>
    <property type="match status" value="1"/>
</dbReference>
<feature type="compositionally biased region" description="Acidic residues" evidence="3">
    <location>
        <begin position="423"/>
        <end position="434"/>
    </location>
</feature>
<feature type="region of interest" description="Disordered" evidence="3">
    <location>
        <begin position="311"/>
        <end position="337"/>
    </location>
</feature>
<dbReference type="Gene3D" id="1.25.40.90">
    <property type="match status" value="2"/>
</dbReference>
<feature type="compositionally biased region" description="Basic and acidic residues" evidence="3">
    <location>
        <begin position="765"/>
        <end position="812"/>
    </location>
</feature>
<feature type="compositionally biased region" description="Basic and acidic residues" evidence="3">
    <location>
        <begin position="174"/>
        <end position="183"/>
    </location>
</feature>
<dbReference type="PROSITE" id="PS50102">
    <property type="entry name" value="RRM"/>
    <property type="match status" value="1"/>
</dbReference>
<dbReference type="Gene3D" id="6.10.140.420">
    <property type="match status" value="1"/>
</dbReference>
<dbReference type="AlphaFoldDB" id="A0A673FMQ1"/>
<dbReference type="Proteomes" id="UP000472270">
    <property type="component" value="Unassembled WGS sequence"/>
</dbReference>
<feature type="compositionally biased region" description="Basic and acidic residues" evidence="3">
    <location>
        <begin position="678"/>
        <end position="696"/>
    </location>
</feature>
<reference evidence="6" key="1">
    <citation type="submission" date="2025-08" db="UniProtKB">
        <authorList>
            <consortium name="Ensembl"/>
        </authorList>
    </citation>
    <scope>IDENTIFICATION</scope>
</reference>
<dbReference type="CDD" id="cd21370">
    <property type="entry name" value="cwf21_SR140"/>
    <property type="match status" value="1"/>
</dbReference>
<dbReference type="GO" id="GO:0006396">
    <property type="term" value="P:RNA processing"/>
    <property type="evidence" value="ECO:0007669"/>
    <property type="project" value="InterPro"/>
</dbReference>
<protein>
    <submittedName>
        <fullName evidence="6">U2 snRNP-associated SURP motif-containing protein-like</fullName>
    </submittedName>
</protein>
<dbReference type="CDD" id="cd12223">
    <property type="entry name" value="RRM_SR140"/>
    <property type="match status" value="1"/>
</dbReference>
<dbReference type="SUPFAM" id="SSF54928">
    <property type="entry name" value="RNA-binding domain, RBD"/>
    <property type="match status" value="1"/>
</dbReference>
<name>A0A673FMQ1_9TELE</name>
<dbReference type="FunFam" id="3.30.70.330:FF:000177">
    <property type="entry name" value="U2 snRNP-associated SURP motif-containing protein-like isoform X2"/>
    <property type="match status" value="1"/>
</dbReference>
<keyword evidence="1 2" id="KW-0694">RNA-binding</keyword>
<feature type="domain" description="CID" evidence="5">
    <location>
        <begin position="441"/>
        <end position="564"/>
    </location>
</feature>
<dbReference type="Pfam" id="PF08312">
    <property type="entry name" value="cwf21"/>
    <property type="match status" value="1"/>
</dbReference>
<dbReference type="SMART" id="SM00360">
    <property type="entry name" value="RRM"/>
    <property type="match status" value="1"/>
</dbReference>
<dbReference type="Pfam" id="PF00076">
    <property type="entry name" value="RRM_1"/>
    <property type="match status" value="1"/>
</dbReference>
<dbReference type="InterPro" id="IPR051485">
    <property type="entry name" value="SR-CTD_assoc_factor"/>
</dbReference>
<sequence>MADETPGGAQKANSKALLESKLKTFSIGKMAVAKRTLSKKEQDELKKKEDERAAAEIYEEFLAAFEGGEGKVKTFVRGGIANATKEEAAVDDKKGKLYKPKSKILEAKHFLPLETPSQFLALDKRNASKKGDREKKKSNLELFKEELKQIQEERDERHRLKGRVSRFEPLPTMEGRRSSDGSSRRNRPSSVLDDSAPGSHDVGDPTTTNLYLGNINPQMNEEMLCQEFGRYGPLASVKIMWPRTDEERARERNCGFVAFMTRKDAERALKHLNGKMIMNFEMKLGWGKGVPIPPHPIYIPPSMMEHTLPPPPSGLPFNAQPKERLKSPNAPMPPPPKCKEEFEKTLSQAIVKVVIPTERNLLSLIHRMIEFVVREGPMFEKHLEMCSAGESPTKWKTEDFRIFKNGSIWRPPPLNPYLHGTPEDEEHDDDEDDETSKKGALKDGERDKLEELLRGLTPRKSGIADAMFFCLMHADAAEEIVECIAESLSILKTPLPKKVIFGCTIKVLILIFSDLNATYKTIQGHLQSENFKQRVMSCFRAWEDWTVYPDPFLIKLQNIFLGLVSLEPEKEIEDLLPEQPERSEDIDGAPIVEEELDGAPLDDVDGMPIDGVPIDGASLDYLDGMPIKGTDDDLDGVPLDQKLCFKVAPSKWEEVDGTALEAQAVTTSKWEIFDPPDESEKSKTSATRETESKDSLKSSSAADQQSYTNPVREEYDLKSAKFSEMSEEKRAKLREIELKVMKFQDELESGKRPKKSGPSIQEQVELYRDKLLQREKEKETEKDKEKEKERKDKEKSDVSHKEKDKDDTTPGRKEKKRRHSPSPSPTRSSSSRRGRSPSPRSERSDRSYTKDSSRSSYKDSPRESNRKSSKRSPSPPRTPKRSRRSRSRTPKKSSKKSRSRSRSPHRFHKKSKKSKH</sequence>
<feature type="region of interest" description="Disordered" evidence="3">
    <location>
        <begin position="742"/>
        <end position="916"/>
    </location>
</feature>
<evidence type="ECO:0000259" key="5">
    <source>
        <dbReference type="PROSITE" id="PS51391"/>
    </source>
</evidence>
<dbReference type="InterPro" id="IPR013170">
    <property type="entry name" value="mRNA_splic_Cwf21_dom"/>
</dbReference>
<gene>
    <name evidence="6" type="primary">u2surp</name>
</gene>
<dbReference type="InterPro" id="IPR008942">
    <property type="entry name" value="ENTH_VHS"/>
</dbReference>
<feature type="compositionally biased region" description="Basic residues" evidence="3">
    <location>
        <begin position="878"/>
        <end position="916"/>
    </location>
</feature>
<accession>A0A673FMQ1</accession>
<evidence type="ECO:0000256" key="3">
    <source>
        <dbReference type="SAM" id="MobiDB-lite"/>
    </source>
</evidence>
<dbReference type="PROSITE" id="PS51391">
    <property type="entry name" value="CID"/>
    <property type="match status" value="1"/>
</dbReference>
<evidence type="ECO:0000313" key="6">
    <source>
        <dbReference type="Ensembl" id="ENSSRHP00000001988.1"/>
    </source>
</evidence>
<feature type="compositionally biased region" description="Basic and acidic residues" evidence="3">
    <location>
        <begin position="742"/>
        <end position="751"/>
    </location>
</feature>
<dbReference type="GO" id="GO:0005634">
    <property type="term" value="C:nucleus"/>
    <property type="evidence" value="ECO:0007669"/>
    <property type="project" value="TreeGrafter"/>
</dbReference>
<dbReference type="Gene3D" id="1.10.10.790">
    <property type="entry name" value="Surp module"/>
    <property type="match status" value="1"/>
</dbReference>
<dbReference type="GO" id="GO:0003723">
    <property type="term" value="F:RNA binding"/>
    <property type="evidence" value="ECO:0007669"/>
    <property type="project" value="UniProtKB-UniRule"/>
</dbReference>
<dbReference type="Gene3D" id="3.30.70.330">
    <property type="match status" value="1"/>
</dbReference>
<feature type="region of interest" description="Disordered" evidence="3">
    <location>
        <begin position="153"/>
        <end position="208"/>
    </location>
</feature>
<reference evidence="6" key="2">
    <citation type="submission" date="2025-09" db="UniProtKB">
        <authorList>
            <consortium name="Ensembl"/>
        </authorList>
    </citation>
    <scope>IDENTIFICATION</scope>
</reference>
<evidence type="ECO:0000256" key="1">
    <source>
        <dbReference type="ARBA" id="ARBA00022884"/>
    </source>
</evidence>
<dbReference type="PANTHER" id="PTHR23140:SF10">
    <property type="entry name" value="U2 SNRNP-ASSOCIATED SURP DOMAIN-CONTAINING"/>
    <property type="match status" value="1"/>
</dbReference>
<feature type="region of interest" description="Disordered" evidence="3">
    <location>
        <begin position="413"/>
        <end position="441"/>
    </location>
</feature>
<dbReference type="InterPro" id="IPR047488">
    <property type="entry name" value="SR140_cwf21"/>
</dbReference>
<proteinExistence type="predicted"/>